<dbReference type="PROSITE" id="PS50905">
    <property type="entry name" value="FERRITIN_LIKE"/>
    <property type="match status" value="1"/>
</dbReference>
<name>A0A1A8ZIK6_9ACTN</name>
<dbReference type="Pfam" id="PF00210">
    <property type="entry name" value="Ferritin"/>
    <property type="match status" value="1"/>
</dbReference>
<dbReference type="PIRSF" id="PIRSF018063">
    <property type="entry name" value="Ferrtn_UCP018063"/>
    <property type="match status" value="1"/>
</dbReference>
<accession>A0A1A8ZIK6</accession>
<dbReference type="Proteomes" id="UP000198765">
    <property type="component" value="Chromosome I"/>
</dbReference>
<dbReference type="InterPro" id="IPR012347">
    <property type="entry name" value="Ferritin-like"/>
</dbReference>
<evidence type="ECO:0000313" key="7">
    <source>
        <dbReference type="Proteomes" id="UP000198765"/>
    </source>
</evidence>
<keyword evidence="2" id="KW-0409">Iron storage</keyword>
<dbReference type="AlphaFoldDB" id="A0A1A8ZIK6"/>
<dbReference type="PATRIC" id="fig|299146.4.peg.1973"/>
<feature type="binding site" evidence="4">
    <location>
        <position position="132"/>
    </location>
    <ligand>
        <name>Fe cation</name>
        <dbReference type="ChEBI" id="CHEBI:24875"/>
    </ligand>
</feature>
<proteinExistence type="predicted"/>
<dbReference type="GO" id="GO:0008199">
    <property type="term" value="F:ferric iron binding"/>
    <property type="evidence" value="ECO:0007669"/>
    <property type="project" value="InterPro"/>
</dbReference>
<gene>
    <name evidence="6" type="ORF">GA0070621_1912</name>
</gene>
<dbReference type="OrthoDB" id="4271929at2"/>
<dbReference type="InterPro" id="IPR009040">
    <property type="entry name" value="Ferritin-like_diiron"/>
</dbReference>
<feature type="binding site" evidence="4">
    <location>
        <position position="164"/>
    </location>
    <ligand>
        <name>Fe cation</name>
        <dbReference type="ChEBI" id="CHEBI:24875"/>
    </ligand>
</feature>
<dbReference type="GO" id="GO:0005829">
    <property type="term" value="C:cytosol"/>
    <property type="evidence" value="ECO:0007669"/>
    <property type="project" value="TreeGrafter"/>
</dbReference>
<dbReference type="RefSeq" id="WP_091193474.1">
    <property type="nucleotide sequence ID" value="NZ_LT594324.1"/>
</dbReference>
<dbReference type="GO" id="GO:0020037">
    <property type="term" value="F:heme binding"/>
    <property type="evidence" value="ECO:0007669"/>
    <property type="project" value="TreeGrafter"/>
</dbReference>
<evidence type="ECO:0000256" key="4">
    <source>
        <dbReference type="PIRSR" id="PIRSR018063-50"/>
    </source>
</evidence>
<dbReference type="InterPro" id="IPR014490">
    <property type="entry name" value="Dps-like"/>
</dbReference>
<keyword evidence="3 4" id="KW-0408">Iron</keyword>
<feature type="binding site" evidence="4">
    <location>
        <position position="83"/>
    </location>
    <ligand>
        <name>Fe cation</name>
        <dbReference type="ChEBI" id="CHEBI:24875"/>
    </ligand>
</feature>
<dbReference type="GO" id="GO:0004322">
    <property type="term" value="F:ferroxidase activity"/>
    <property type="evidence" value="ECO:0007669"/>
    <property type="project" value="TreeGrafter"/>
</dbReference>
<organism evidence="6 7">
    <name type="scientific">Micromonospora narathiwatensis</name>
    <dbReference type="NCBI Taxonomy" id="299146"/>
    <lineage>
        <taxon>Bacteria</taxon>
        <taxon>Bacillati</taxon>
        <taxon>Actinomycetota</taxon>
        <taxon>Actinomycetes</taxon>
        <taxon>Micromonosporales</taxon>
        <taxon>Micromonosporaceae</taxon>
        <taxon>Micromonospora</taxon>
    </lineage>
</organism>
<evidence type="ECO:0000313" key="6">
    <source>
        <dbReference type="EMBL" id="SBT43880.1"/>
    </source>
</evidence>
<evidence type="ECO:0000256" key="3">
    <source>
        <dbReference type="ARBA" id="ARBA00023004"/>
    </source>
</evidence>
<feature type="binding site" evidence="4">
    <location>
        <position position="167"/>
    </location>
    <ligand>
        <name>Fe cation</name>
        <dbReference type="ChEBI" id="CHEBI:24875"/>
    </ligand>
</feature>
<comment type="cofactor">
    <cofactor evidence="1">
        <name>heme b</name>
        <dbReference type="ChEBI" id="CHEBI:60344"/>
    </cofactor>
</comment>
<keyword evidence="7" id="KW-1185">Reference proteome</keyword>
<evidence type="ECO:0000256" key="2">
    <source>
        <dbReference type="ARBA" id="ARBA00022434"/>
    </source>
</evidence>
<feature type="domain" description="Ferritin-like diiron" evidence="5">
    <location>
        <begin position="30"/>
        <end position="179"/>
    </location>
</feature>
<sequence length="179" mass="19931">MPNQFALDVTKIRDDARRRMQEGPVTATYGGDTNPVLDILNQVVATEIVCYLRYIQNSIAAAGIDRAQVAAEFKEHAAEELQHGLRAAERINQLGGVPDFDPGTLARRAHTEYSAPAATDLDTMLRENLVAERIVISSYQEIIRWLGDSDPTTRRLMEDILEEEEEHANDLTDLLGVQG</sequence>
<dbReference type="SUPFAM" id="SSF47240">
    <property type="entry name" value="Ferritin-like"/>
    <property type="match status" value="1"/>
</dbReference>
<dbReference type="GO" id="GO:0006879">
    <property type="term" value="P:intracellular iron ion homeostasis"/>
    <property type="evidence" value="ECO:0007669"/>
    <property type="project" value="UniProtKB-KW"/>
</dbReference>
<evidence type="ECO:0000256" key="1">
    <source>
        <dbReference type="ARBA" id="ARBA00001970"/>
    </source>
</evidence>
<keyword evidence="4" id="KW-0479">Metal-binding</keyword>
<evidence type="ECO:0000259" key="5">
    <source>
        <dbReference type="PROSITE" id="PS50905"/>
    </source>
</evidence>
<feature type="binding site" evidence="4">
    <location>
        <position position="47"/>
    </location>
    <ligand>
        <name>Fe cation</name>
        <dbReference type="ChEBI" id="CHEBI:24875"/>
    </ligand>
</feature>
<protein>
    <submittedName>
        <fullName evidence="6">Bacterioferritin</fullName>
    </submittedName>
</protein>
<dbReference type="InterPro" id="IPR009078">
    <property type="entry name" value="Ferritin-like_SF"/>
</dbReference>
<dbReference type="PANTHER" id="PTHR30295:SF1">
    <property type="entry name" value="DNA PROTECTION DURING STARVATION PROTEIN"/>
    <property type="match status" value="1"/>
</dbReference>
<dbReference type="InterPro" id="IPR008331">
    <property type="entry name" value="Ferritin_DPS_dom"/>
</dbReference>
<dbReference type="PANTHER" id="PTHR30295">
    <property type="entry name" value="BACTERIOFERRITIN"/>
    <property type="match status" value="1"/>
</dbReference>
<reference evidence="6 7" key="1">
    <citation type="submission" date="2016-06" db="EMBL/GenBank/DDBJ databases">
        <authorList>
            <person name="Kjaerup R.B."/>
            <person name="Dalgaard T.S."/>
            <person name="Juul-Madsen H.R."/>
        </authorList>
    </citation>
    <scope>NUCLEOTIDE SEQUENCE [LARGE SCALE GENOMIC DNA]</scope>
    <source>
        <strain evidence="6 7">DSM 45248</strain>
    </source>
</reference>
<dbReference type="Gene3D" id="1.20.1260.10">
    <property type="match status" value="1"/>
</dbReference>
<dbReference type="EMBL" id="LT594324">
    <property type="protein sequence ID" value="SBT43880.1"/>
    <property type="molecule type" value="Genomic_DNA"/>
</dbReference>